<sequence>MSSDRRSNAPNPFAKEWDPGFSSPKNYQDDKCYVERREGNYSDDDHLDMFLEDAEDSVPSREVEEMRNFCQDVSTHDLISRDGIPGKCRARLDDREYPPQAKKAPVRNSQSLSASELYKLLKEPRFNNGGSPNADRRLIHIPNLDPHFILALAKTASQHQVSVLREAIWKHLALQTAFGVKIPVRHRMYHLEFHFPYYALRKLPATKACPPNPVHTKPPRQWIDLSFLGVNSPKSEVKQADGIHESHISLVICGTHNSRWVGYAFDTDLDDEEVGEDEDPDPELNEDPAAWNGGKYVIDANIPIWDPREYFLAIAETRMCQILKEWRNLVRALEQSINAYVRN</sequence>
<dbReference type="EMBL" id="ML994635">
    <property type="protein sequence ID" value="KAF2185082.1"/>
    <property type="molecule type" value="Genomic_DNA"/>
</dbReference>
<evidence type="ECO:0000313" key="3">
    <source>
        <dbReference type="Proteomes" id="UP000800200"/>
    </source>
</evidence>
<evidence type="ECO:0000313" key="2">
    <source>
        <dbReference type="EMBL" id="KAF2185082.1"/>
    </source>
</evidence>
<reference evidence="2" key="1">
    <citation type="journal article" date="2020" name="Stud. Mycol.">
        <title>101 Dothideomycetes genomes: a test case for predicting lifestyles and emergence of pathogens.</title>
        <authorList>
            <person name="Haridas S."/>
            <person name="Albert R."/>
            <person name="Binder M."/>
            <person name="Bloem J."/>
            <person name="Labutti K."/>
            <person name="Salamov A."/>
            <person name="Andreopoulos B."/>
            <person name="Baker S."/>
            <person name="Barry K."/>
            <person name="Bills G."/>
            <person name="Bluhm B."/>
            <person name="Cannon C."/>
            <person name="Castanera R."/>
            <person name="Culley D."/>
            <person name="Daum C."/>
            <person name="Ezra D."/>
            <person name="Gonzalez J."/>
            <person name="Henrissat B."/>
            <person name="Kuo A."/>
            <person name="Liang C."/>
            <person name="Lipzen A."/>
            <person name="Lutzoni F."/>
            <person name="Magnuson J."/>
            <person name="Mondo S."/>
            <person name="Nolan M."/>
            <person name="Ohm R."/>
            <person name="Pangilinan J."/>
            <person name="Park H.-J."/>
            <person name="Ramirez L."/>
            <person name="Alfaro M."/>
            <person name="Sun H."/>
            <person name="Tritt A."/>
            <person name="Yoshinaga Y."/>
            <person name="Zwiers L.-H."/>
            <person name="Turgeon B."/>
            <person name="Goodwin S."/>
            <person name="Spatafora J."/>
            <person name="Crous P."/>
            <person name="Grigoriev I."/>
        </authorList>
    </citation>
    <scope>NUCLEOTIDE SEQUENCE</scope>
    <source>
        <strain evidence="2">CBS 207.26</strain>
    </source>
</reference>
<dbReference type="Proteomes" id="UP000800200">
    <property type="component" value="Unassembled WGS sequence"/>
</dbReference>
<proteinExistence type="predicted"/>
<feature type="region of interest" description="Disordered" evidence="1">
    <location>
        <begin position="1"/>
        <end position="29"/>
    </location>
</feature>
<evidence type="ECO:0000256" key="1">
    <source>
        <dbReference type="SAM" id="MobiDB-lite"/>
    </source>
</evidence>
<gene>
    <name evidence="2" type="ORF">K469DRAFT_665938</name>
</gene>
<dbReference type="AlphaFoldDB" id="A0A6A6E2Y8"/>
<keyword evidence="3" id="KW-1185">Reference proteome</keyword>
<organism evidence="2 3">
    <name type="scientific">Zopfia rhizophila CBS 207.26</name>
    <dbReference type="NCBI Taxonomy" id="1314779"/>
    <lineage>
        <taxon>Eukaryota</taxon>
        <taxon>Fungi</taxon>
        <taxon>Dikarya</taxon>
        <taxon>Ascomycota</taxon>
        <taxon>Pezizomycotina</taxon>
        <taxon>Dothideomycetes</taxon>
        <taxon>Dothideomycetes incertae sedis</taxon>
        <taxon>Zopfiaceae</taxon>
        <taxon>Zopfia</taxon>
    </lineage>
</organism>
<accession>A0A6A6E2Y8</accession>
<dbReference type="OrthoDB" id="5428055at2759"/>
<protein>
    <submittedName>
        <fullName evidence="2">Uncharacterized protein</fullName>
    </submittedName>
</protein>
<name>A0A6A6E2Y8_9PEZI</name>